<dbReference type="AlphaFoldDB" id="A0AAD0P2G1"/>
<evidence type="ECO:0000313" key="1">
    <source>
        <dbReference type="EMBL" id="AWV32746.1"/>
    </source>
</evidence>
<dbReference type="InterPro" id="IPR023823">
    <property type="entry name" value="CHP04066_peptide_maturation"/>
</dbReference>
<dbReference type="EMBL" id="CP021965">
    <property type="protein sequence ID" value="AWV32746.1"/>
    <property type="molecule type" value="Genomic_DNA"/>
</dbReference>
<evidence type="ECO:0000313" key="2">
    <source>
        <dbReference type="Proteomes" id="UP000249163"/>
    </source>
</evidence>
<dbReference type="InterPro" id="IPR027417">
    <property type="entry name" value="P-loop_NTPase"/>
</dbReference>
<name>A0AAD0P2G1_9BACL</name>
<accession>A0AAD0P2G1</accession>
<proteinExistence type="predicted"/>
<organism evidence="1 2">
    <name type="scientific">Paenibacillus odorifer</name>
    <dbReference type="NCBI Taxonomy" id="189426"/>
    <lineage>
        <taxon>Bacteria</taxon>
        <taxon>Bacillati</taxon>
        <taxon>Bacillota</taxon>
        <taxon>Bacilli</taxon>
        <taxon>Bacillales</taxon>
        <taxon>Paenibacillaceae</taxon>
        <taxon>Paenibacillus</taxon>
    </lineage>
</organism>
<protein>
    <submittedName>
        <fullName evidence="1">TIGR04066 family peptide maturation system protein</fullName>
    </submittedName>
</protein>
<dbReference type="NCBIfam" id="TIGR04066">
    <property type="entry name" value="nat_prod_clost"/>
    <property type="match status" value="1"/>
</dbReference>
<dbReference type="Proteomes" id="UP000249163">
    <property type="component" value="Chromosome"/>
</dbReference>
<sequence>MGETMVKKRAIVYPYHADFGPVVRFSNLLGNYELVSLMAPLGFGLNEKDAAYSYYGEDVGIKVKDSFSDDEFDVLMICEFECSFEKVVFPTIIKAAEMGKDIVLLNRCADHEVEMVKKVCLKNNVELTSFFGIDIDRTKVELVEKILLDINVPIICVASLMEKSNKFDVQLSLRDYFLKEGYKVSQIGTKSYCEIMGFHSFPDFMFNHKEAEIDKIFLFNHFCKYIELNERPDVMIIGIPGGTMVYNNLFTNRFGITAFEAASAIHPDVGIMNLTYDDFNGEFLDKICVSTKHKLGFDIDCFNMSNHKFDTGRSKQDKELKFFTVDSKLVDEKIAQISLESKVPLFNSLNGTDTLKLAECCEALLLKENMQIV</sequence>
<reference evidence="1 2" key="1">
    <citation type="submission" date="2017-06" db="EMBL/GenBank/DDBJ databases">
        <title>Complete genome sequence of Paenibacillus odorifer CBA7130.</title>
        <authorList>
            <person name="Nam Y.-D."/>
            <person name="Kang J."/>
            <person name="Chung W.-H."/>
        </authorList>
    </citation>
    <scope>NUCLEOTIDE SEQUENCE [LARGE SCALE GENOMIC DNA]</scope>
    <source>
        <strain evidence="1 2">CBA7130</strain>
    </source>
</reference>
<gene>
    <name evidence="1" type="ORF">CD191_09020</name>
</gene>
<dbReference type="Gene3D" id="3.40.50.300">
    <property type="entry name" value="P-loop containing nucleotide triphosphate hydrolases"/>
    <property type="match status" value="1"/>
</dbReference>